<gene>
    <name evidence="1" type="ORF">CYY_008887</name>
</gene>
<proteinExistence type="predicted"/>
<dbReference type="AlphaFoldDB" id="A0A8J4PL08"/>
<comment type="caution">
    <text evidence="1">The sequence shown here is derived from an EMBL/GenBank/DDBJ whole genome shotgun (WGS) entry which is preliminary data.</text>
</comment>
<sequence length="757" mass="87553">MNHLYGSVFGNQYLRKKIYSLIYVLQHYDNSLRYSDIADIRYMIKYGHIGLLKDKVQRQELLFNSGTVVDLYPLIDRDLELFKTLYHTHKATPTNRSLFFEDVIAKNNFECVRWVCESGLAYEVTDDHFKFTTDSDPAILDYLITNKWYTVTHESVLKIYKKSYSPFSPSILQVFKQHTPNPISSEQATAIINSLLSVPIPLVFETLLPLFQKDIQVNLDSRLTINIRSLSTLPILKYLLDNNLAKEKESMVHEAIKSMDTLVNISAFIDQIKQISNNNSNSISQLLTKFFPVQFTKEDNDRLANSFCDELYSLPIDALHALIDHGCKLPWFNNLVKMGNRDALFSLWRRFQTLDQIKFIGNEITFQPDTTLGNQQKVYIDFRNAMDVHIIEFLLEQGYSPDTIKQYIRVKPDSIDIIANQRHTMARELDLLIKHINQGIIQCDSILSICLERGNNRLFKSIYTKTQDKLSELSVSQLLKRATALQQLEPLSLLQLQSGAKPLTIAQINVQNPKLSYIKSVMASHPELAEQFQGMLKNFIIPNRYDIVKYMLSTFHYGALGSDIMALLSPSNPAMVDLFYRHQDLAFNTHSQWEDLIVQCASLPNHQSAHLIQYFVNNKIVTSISNELKSLVILQPPTPVLVAITPLLDPVRHKRVLEGKSFFDHRDLFNCFMYLIDNQVYDTVTPYIDLIVRDAIKPIKFWNPNTLCRCLEYLIKNQHIFKNPSNPKDIINQIQSHPIVDTTLLHYIDTHYKNQYV</sequence>
<dbReference type="EMBL" id="AJWJ01000594">
    <property type="protein sequence ID" value="KAF2069792.1"/>
    <property type="molecule type" value="Genomic_DNA"/>
</dbReference>
<dbReference type="PANTHER" id="PTHR31550">
    <property type="entry name" value="ANKYRIN REPEAT PROTEIN-RELATED-RELATED"/>
    <property type="match status" value="1"/>
</dbReference>
<dbReference type="Proteomes" id="UP000695562">
    <property type="component" value="Unassembled WGS sequence"/>
</dbReference>
<keyword evidence="2" id="KW-1185">Reference proteome</keyword>
<accession>A0A8J4PL08</accession>
<name>A0A8J4PL08_9MYCE</name>
<evidence type="ECO:0000313" key="1">
    <source>
        <dbReference type="EMBL" id="KAF2069792.1"/>
    </source>
</evidence>
<dbReference type="PANTHER" id="PTHR31550:SF10">
    <property type="entry name" value="PROTEIN KINASE DOMAIN-CONTAINING PROTEIN"/>
    <property type="match status" value="1"/>
</dbReference>
<evidence type="ECO:0000313" key="2">
    <source>
        <dbReference type="Proteomes" id="UP000695562"/>
    </source>
</evidence>
<organism evidence="1 2">
    <name type="scientific">Polysphondylium violaceum</name>
    <dbReference type="NCBI Taxonomy" id="133409"/>
    <lineage>
        <taxon>Eukaryota</taxon>
        <taxon>Amoebozoa</taxon>
        <taxon>Evosea</taxon>
        <taxon>Eumycetozoa</taxon>
        <taxon>Dictyostelia</taxon>
        <taxon>Dictyosteliales</taxon>
        <taxon>Dictyosteliaceae</taxon>
        <taxon>Polysphondylium</taxon>
    </lineage>
</organism>
<reference evidence="1" key="1">
    <citation type="submission" date="2020-01" db="EMBL/GenBank/DDBJ databases">
        <title>Development of genomics and gene disruption for Polysphondylium violaceum indicates a role for the polyketide synthase stlB in stalk morphogenesis.</title>
        <authorList>
            <person name="Narita B."/>
            <person name="Kawabe Y."/>
            <person name="Kin K."/>
            <person name="Saito T."/>
            <person name="Gibbs R."/>
            <person name="Kuspa A."/>
            <person name="Muzny D."/>
            <person name="Queller D."/>
            <person name="Richards S."/>
            <person name="Strassman J."/>
            <person name="Sucgang R."/>
            <person name="Worley K."/>
            <person name="Schaap P."/>
        </authorList>
    </citation>
    <scope>NUCLEOTIDE SEQUENCE</scope>
    <source>
        <strain evidence="1">QSvi11</strain>
    </source>
</reference>
<protein>
    <submittedName>
        <fullName evidence="1">Uncharacterized protein</fullName>
    </submittedName>
</protein>